<dbReference type="EMBL" id="CP007152">
    <property type="protein sequence ID" value="AHI33494.1"/>
    <property type="molecule type" value="Genomic_DNA"/>
</dbReference>
<feature type="transmembrane region" description="Helical" evidence="1">
    <location>
        <begin position="5"/>
        <end position="22"/>
    </location>
</feature>
<accession>W5YX62</accession>
<evidence type="ECO:0000313" key="3">
    <source>
        <dbReference type="Proteomes" id="UP000035081"/>
    </source>
</evidence>
<gene>
    <name evidence="2" type="ORF">AU15_22225</name>
</gene>
<proteinExistence type="predicted"/>
<keyword evidence="1" id="KW-0472">Membrane</keyword>
<dbReference type="KEGG" id="msr:AU15_22225"/>
<sequence>MTRRILISIIVVGWIVASIQLIRTVFSTTLDHGVLSIASITLGLLLATGLKVVFSKRKVAFNWPIAAFVLVFLSTTGIALLNYQLASSHDQKKDFIVKGSGERAIRYNLIEYVVLTDGNVSFTFTGFDKESKPRAGDALKGVVRKGFFGFDIVEIEDQS</sequence>
<dbReference type="HOGENOM" id="CLU_1658710_0_0_6"/>
<dbReference type="RefSeq" id="WP_041336300.1">
    <property type="nucleotide sequence ID" value="NZ_FOTV01000042.1"/>
</dbReference>
<keyword evidence="1" id="KW-0812">Transmembrane</keyword>
<feature type="transmembrane region" description="Helical" evidence="1">
    <location>
        <begin position="34"/>
        <end position="54"/>
    </location>
</feature>
<evidence type="ECO:0000313" key="2">
    <source>
        <dbReference type="EMBL" id="AHI33494.1"/>
    </source>
</evidence>
<keyword evidence="1" id="KW-1133">Transmembrane helix</keyword>
<dbReference type="AlphaFoldDB" id="W5YX62"/>
<protein>
    <submittedName>
        <fullName evidence="2">Uncharacterized protein</fullName>
    </submittedName>
</protein>
<evidence type="ECO:0000256" key="1">
    <source>
        <dbReference type="SAM" id="Phobius"/>
    </source>
</evidence>
<reference evidence="2 3" key="1">
    <citation type="journal article" date="2014" name="Genome Announc.">
        <title>Draft Genome Sequences of Marinobacter similis A3d10T and Marinobacter salarius R9SW1T.</title>
        <authorList>
            <person name="Ivanova E.P."/>
            <person name="Ng H.J."/>
            <person name="Webb H.K."/>
            <person name="Feng G."/>
            <person name="Oshima K."/>
            <person name="Hattori M."/>
            <person name="Ohkuma M."/>
            <person name="Sergeev A.F."/>
            <person name="Mikhailov V.V."/>
            <person name="Crawford R.J."/>
            <person name="Sawabe T."/>
        </authorList>
    </citation>
    <scope>NUCLEOTIDE SEQUENCE [LARGE SCALE GENOMIC DNA]</scope>
    <source>
        <strain evidence="3">A3d10 and R9SW1</strain>
    </source>
</reference>
<dbReference type="Proteomes" id="UP000035081">
    <property type="component" value="Chromosome"/>
</dbReference>
<feature type="transmembrane region" description="Helical" evidence="1">
    <location>
        <begin position="61"/>
        <end position="83"/>
    </location>
</feature>
<organism evidence="2 3">
    <name type="scientific">Marinobacter salarius</name>
    <dbReference type="NCBI Taxonomy" id="1420917"/>
    <lineage>
        <taxon>Bacteria</taxon>
        <taxon>Pseudomonadati</taxon>
        <taxon>Pseudomonadota</taxon>
        <taxon>Gammaproteobacteria</taxon>
        <taxon>Pseudomonadales</taxon>
        <taxon>Marinobacteraceae</taxon>
        <taxon>Marinobacter</taxon>
    </lineage>
</organism>
<name>W5YX62_9GAMM</name>